<gene>
    <name evidence="1" type="ORF">E4U43_000272</name>
</gene>
<keyword evidence="2" id="KW-1185">Reference proteome</keyword>
<sequence length="135" mass="14864">MRSSVFLSLETPASVPQRRVLDPLSWPFPGVENHADDEPARSHGINVSPLKVADQTSHRSTIPWRSTTISDGHSDRATAMCNVVITTNGVSKKVLPAELEHNPHMYDIVGESTESERHNMLIAPSWIGDLSQVKS</sequence>
<reference evidence="1" key="1">
    <citation type="journal article" date="2020" name="bioRxiv">
        <title>Whole genome comparisons of ergot fungi reveals the divergence and evolution of species within the genus Claviceps are the result of varying mechanisms driving genome evolution and host range expansion.</title>
        <authorList>
            <person name="Wyka S.A."/>
            <person name="Mondo S.J."/>
            <person name="Liu M."/>
            <person name="Dettman J."/>
            <person name="Nalam V."/>
            <person name="Broders K.D."/>
        </authorList>
    </citation>
    <scope>NUCLEOTIDE SEQUENCE</scope>
    <source>
        <strain evidence="1">CCC 602</strain>
    </source>
</reference>
<accession>A0A9P7T067</accession>
<evidence type="ECO:0000313" key="1">
    <source>
        <dbReference type="EMBL" id="KAG6007672.1"/>
    </source>
</evidence>
<organism evidence="1 2">
    <name type="scientific">Claviceps pusilla</name>
    <dbReference type="NCBI Taxonomy" id="123648"/>
    <lineage>
        <taxon>Eukaryota</taxon>
        <taxon>Fungi</taxon>
        <taxon>Dikarya</taxon>
        <taxon>Ascomycota</taxon>
        <taxon>Pezizomycotina</taxon>
        <taxon>Sordariomycetes</taxon>
        <taxon>Hypocreomycetidae</taxon>
        <taxon>Hypocreales</taxon>
        <taxon>Clavicipitaceae</taxon>
        <taxon>Claviceps</taxon>
    </lineage>
</organism>
<protein>
    <submittedName>
        <fullName evidence="1">Uncharacterized protein</fullName>
    </submittedName>
</protein>
<comment type="caution">
    <text evidence="1">The sequence shown here is derived from an EMBL/GenBank/DDBJ whole genome shotgun (WGS) entry which is preliminary data.</text>
</comment>
<dbReference type="EMBL" id="SRPW01001079">
    <property type="protein sequence ID" value="KAG6007672.1"/>
    <property type="molecule type" value="Genomic_DNA"/>
</dbReference>
<dbReference type="AlphaFoldDB" id="A0A9P7T067"/>
<name>A0A9P7T067_9HYPO</name>
<dbReference type="Proteomes" id="UP000748025">
    <property type="component" value="Unassembled WGS sequence"/>
</dbReference>
<evidence type="ECO:0000313" key="2">
    <source>
        <dbReference type="Proteomes" id="UP000748025"/>
    </source>
</evidence>
<proteinExistence type="predicted"/>